<gene>
    <name evidence="1" type="ORF">AFUS01_LOCUS13454</name>
</gene>
<keyword evidence="2" id="KW-1185">Reference proteome</keyword>
<protein>
    <submittedName>
        <fullName evidence="1">Uncharacterized protein</fullName>
    </submittedName>
</protein>
<accession>A0A8J2NSJ4</accession>
<feature type="non-terminal residue" evidence="1">
    <location>
        <position position="1"/>
    </location>
</feature>
<reference evidence="1" key="1">
    <citation type="submission" date="2021-06" db="EMBL/GenBank/DDBJ databases">
        <authorList>
            <person name="Hodson N. C."/>
            <person name="Mongue J. A."/>
            <person name="Jaron S. K."/>
        </authorList>
    </citation>
    <scope>NUCLEOTIDE SEQUENCE</scope>
</reference>
<sequence>RINRTVVIFQEFYFSIATVHS</sequence>
<evidence type="ECO:0000313" key="1">
    <source>
        <dbReference type="EMBL" id="CAG7724427.1"/>
    </source>
</evidence>
<comment type="caution">
    <text evidence="1">The sequence shown here is derived from an EMBL/GenBank/DDBJ whole genome shotgun (WGS) entry which is preliminary data.</text>
</comment>
<name>A0A8J2NSJ4_9HEXA</name>
<dbReference type="Proteomes" id="UP000708208">
    <property type="component" value="Unassembled WGS sequence"/>
</dbReference>
<organism evidence="1 2">
    <name type="scientific">Allacma fusca</name>
    <dbReference type="NCBI Taxonomy" id="39272"/>
    <lineage>
        <taxon>Eukaryota</taxon>
        <taxon>Metazoa</taxon>
        <taxon>Ecdysozoa</taxon>
        <taxon>Arthropoda</taxon>
        <taxon>Hexapoda</taxon>
        <taxon>Collembola</taxon>
        <taxon>Symphypleona</taxon>
        <taxon>Sminthuridae</taxon>
        <taxon>Allacma</taxon>
    </lineage>
</organism>
<proteinExistence type="predicted"/>
<evidence type="ECO:0000313" key="2">
    <source>
        <dbReference type="Proteomes" id="UP000708208"/>
    </source>
</evidence>
<dbReference type="EMBL" id="CAJVCH010109683">
    <property type="protein sequence ID" value="CAG7724427.1"/>
    <property type="molecule type" value="Genomic_DNA"/>
</dbReference>
<dbReference type="AlphaFoldDB" id="A0A8J2NSJ4"/>